<dbReference type="RefSeq" id="WP_172345475.1">
    <property type="nucleotide sequence ID" value="NZ_CASYYZ010000058.1"/>
</dbReference>
<reference evidence="2 3" key="1">
    <citation type="submission" date="2020-05" db="EMBL/GenBank/DDBJ databases">
        <title>Distinct polysaccharide utilization as determinants for interspecies competition between intestinal Prevotella spp.</title>
        <authorList>
            <person name="Galvez E.J.C."/>
            <person name="Iljazovic A."/>
            <person name="Strowig T."/>
        </authorList>
    </citation>
    <scope>NUCLEOTIDE SEQUENCE [LARGE SCALE GENOMIC DNA]</scope>
    <source>
        <strain evidence="2 3">PCHR</strain>
    </source>
</reference>
<dbReference type="Gene3D" id="1.25.40.10">
    <property type="entry name" value="Tetratricopeptide repeat domain"/>
    <property type="match status" value="1"/>
</dbReference>
<keyword evidence="1" id="KW-0732">Signal</keyword>
<organism evidence="2 3">
    <name type="scientific">Xylanibacter caecicola</name>
    <dbReference type="NCBI Taxonomy" id="2736294"/>
    <lineage>
        <taxon>Bacteria</taxon>
        <taxon>Pseudomonadati</taxon>
        <taxon>Bacteroidota</taxon>
        <taxon>Bacteroidia</taxon>
        <taxon>Bacteroidales</taxon>
        <taxon>Prevotellaceae</taxon>
        <taxon>Xylanibacter</taxon>
    </lineage>
</organism>
<feature type="signal peptide" evidence="1">
    <location>
        <begin position="1"/>
        <end position="19"/>
    </location>
</feature>
<proteinExistence type="predicted"/>
<accession>A0ABX2B701</accession>
<dbReference type="EMBL" id="JABKKJ010000024">
    <property type="protein sequence ID" value="NPE26010.1"/>
    <property type="molecule type" value="Genomic_DNA"/>
</dbReference>
<dbReference type="InterPro" id="IPR019734">
    <property type="entry name" value="TPR_rpt"/>
</dbReference>
<feature type="chain" id="PRO_5046246696" evidence="1">
    <location>
        <begin position="20"/>
        <end position="195"/>
    </location>
</feature>
<dbReference type="SMART" id="SM00028">
    <property type="entry name" value="TPR"/>
    <property type="match status" value="3"/>
</dbReference>
<evidence type="ECO:0000313" key="3">
    <source>
        <dbReference type="Proteomes" id="UP000820977"/>
    </source>
</evidence>
<keyword evidence="3" id="KW-1185">Reference proteome</keyword>
<dbReference type="Pfam" id="PF13174">
    <property type="entry name" value="TPR_6"/>
    <property type="match status" value="1"/>
</dbReference>
<evidence type="ECO:0000313" key="2">
    <source>
        <dbReference type="EMBL" id="NPE26010.1"/>
    </source>
</evidence>
<sequence length="195" mass="23135">MKRFIILFMVSTMTLCSYAQRDKSADSEQLGKALEYFSGGKYHEALILFTQIDKRYNLNPRFKAYIGVCYYYEWDYENACKYLDTALPDIENYAPHERSVYYYCNAESHFLLEKYKEAIPLYEKLLNVCFNNEKGDALYRLGFCYMFNEDWTNARDYFSSAVAFYESFSEITPTLSARIKQAKNMIKGCERRMNE</sequence>
<dbReference type="SUPFAM" id="SSF48452">
    <property type="entry name" value="TPR-like"/>
    <property type="match status" value="1"/>
</dbReference>
<protein>
    <submittedName>
        <fullName evidence="2">Tetratricopeptide repeat protein</fullName>
    </submittedName>
</protein>
<comment type="caution">
    <text evidence="2">The sequence shown here is derived from an EMBL/GenBank/DDBJ whole genome shotgun (WGS) entry which is preliminary data.</text>
</comment>
<gene>
    <name evidence="2" type="ORF">HPS54_10905</name>
</gene>
<evidence type="ECO:0000256" key="1">
    <source>
        <dbReference type="SAM" id="SignalP"/>
    </source>
</evidence>
<dbReference type="Proteomes" id="UP000820977">
    <property type="component" value="Unassembled WGS sequence"/>
</dbReference>
<name>A0ABX2B701_9BACT</name>
<dbReference type="InterPro" id="IPR011990">
    <property type="entry name" value="TPR-like_helical_dom_sf"/>
</dbReference>